<reference evidence="1 2" key="1">
    <citation type="journal article" date="2007" name="Virology">
        <title>Sequence and annotation of the 314-kb MT325 and the 321-kb FR483 viruses that infect Chlorella Pbi.</title>
        <authorList>
            <person name="Fitzgerald L.A."/>
            <person name="Graves M.V."/>
            <person name="Li X."/>
            <person name="Feldblyum T."/>
            <person name="Hartigan J."/>
            <person name="Van Etten J.L."/>
        </authorList>
    </citation>
    <scope>NUCLEOTIDE SEQUENCE [LARGE SCALE GENOMIC DNA]</scope>
    <source>
        <strain evidence="1 2">MT325</strain>
    </source>
</reference>
<sequence length="142" mass="16810">MITHNESRSTWLGGCRRTCHQMRGESALACTQKTHCLKSLICYLQKTHRCTWNRPSWFQERRRTCCPMRGEPALACTHWMTNRRPKSLNCHLRKTLRRLCIFSRSCSTSDHESCHTCTCHFSRSSHLRRCKCCQLLHGHWCK</sequence>
<name>A7IVI0_PBCVM</name>
<proteinExistence type="predicted"/>
<gene>
    <name evidence="1" type="primary">m800L</name>
    <name evidence="1" type="ORF">MT325_m800L</name>
</gene>
<organism evidence="1 2">
    <name type="scientific">Paramecium bursaria Chlorella virus MT325</name>
    <name type="common">PBCV-MT325</name>
    <dbReference type="NCBI Taxonomy" id="346932"/>
    <lineage>
        <taxon>Viruses</taxon>
        <taxon>Varidnaviria</taxon>
        <taxon>Bamfordvirae</taxon>
        <taxon>Nucleocytoviricota</taxon>
        <taxon>Megaviricetes</taxon>
        <taxon>Algavirales</taxon>
        <taxon>Phycodnaviridae</taxon>
        <taxon>Chlorovirus</taxon>
        <taxon>Chlorovirus conductrix</taxon>
        <taxon>Paramecium bursaria Chlorella virus A1</taxon>
    </lineage>
</organism>
<evidence type="ECO:0000313" key="1">
    <source>
        <dbReference type="EMBL" id="ABT14354.1"/>
    </source>
</evidence>
<dbReference type="EMBL" id="DQ491001">
    <property type="protein sequence ID" value="ABT14354.1"/>
    <property type="molecule type" value="Genomic_DNA"/>
</dbReference>
<organismHost>
    <name type="scientific">Paramecium bursaria</name>
    <dbReference type="NCBI Taxonomy" id="74790"/>
</organismHost>
<protein>
    <submittedName>
        <fullName evidence="1">Uncharacterized protein m800L</fullName>
    </submittedName>
</protein>
<dbReference type="Proteomes" id="UP000246715">
    <property type="component" value="Segment"/>
</dbReference>
<evidence type="ECO:0000313" key="2">
    <source>
        <dbReference type="Proteomes" id="UP000246715"/>
    </source>
</evidence>
<accession>A7IVI0</accession>